<dbReference type="EMBL" id="BMOB01000004">
    <property type="protein sequence ID" value="GGI84968.1"/>
    <property type="molecule type" value="Genomic_DNA"/>
</dbReference>
<keyword evidence="2" id="KW-0813">Transport</keyword>
<dbReference type="OrthoDB" id="5653976at2"/>
<comment type="subcellular location">
    <subcellularLocation>
        <location evidence="1">Membrane</location>
        <topology evidence="1">Single-pass membrane protein</topology>
    </subcellularLocation>
</comment>
<dbReference type="AlphaFoldDB" id="A0A917JSL3"/>
<name>A0A917JSL3_9GAMM</name>
<dbReference type="Gene3D" id="1.20.5.3310">
    <property type="match status" value="1"/>
</dbReference>
<evidence type="ECO:0000256" key="8">
    <source>
        <dbReference type="SAM" id="MobiDB-lite"/>
    </source>
</evidence>
<reference evidence="9" key="2">
    <citation type="submission" date="2020-09" db="EMBL/GenBank/DDBJ databases">
        <authorList>
            <person name="Sun Q."/>
            <person name="Ohkuma M."/>
        </authorList>
    </citation>
    <scope>NUCLEOTIDE SEQUENCE</scope>
    <source>
        <strain evidence="9">JCM 13919</strain>
    </source>
</reference>
<evidence type="ECO:0000256" key="6">
    <source>
        <dbReference type="ARBA" id="ARBA00023010"/>
    </source>
</evidence>
<sequence>MSIAELFLILVVALLAFSPSKLPMLAHHLARLYKFVSRLQHQFSQLIQSQLNEHQLHENMKKADKADSEYQKHSEKPSD</sequence>
<accession>A0A917JSL3</accession>
<proteinExistence type="predicted"/>
<dbReference type="RefSeq" id="WP_131776606.1">
    <property type="nucleotide sequence ID" value="NZ_BMOB01000004.1"/>
</dbReference>
<feature type="region of interest" description="Disordered" evidence="8">
    <location>
        <begin position="57"/>
        <end position="79"/>
    </location>
</feature>
<reference evidence="9" key="1">
    <citation type="journal article" date="2014" name="Int. J. Syst. Evol. Microbiol.">
        <title>Complete genome sequence of Corynebacterium casei LMG S-19264T (=DSM 44701T), isolated from a smear-ripened cheese.</title>
        <authorList>
            <consortium name="US DOE Joint Genome Institute (JGI-PGF)"/>
            <person name="Walter F."/>
            <person name="Albersmeier A."/>
            <person name="Kalinowski J."/>
            <person name="Ruckert C."/>
        </authorList>
    </citation>
    <scope>NUCLEOTIDE SEQUENCE</scope>
    <source>
        <strain evidence="9">JCM 13919</strain>
    </source>
</reference>
<evidence type="ECO:0000313" key="9">
    <source>
        <dbReference type="EMBL" id="GGI84968.1"/>
    </source>
</evidence>
<keyword evidence="10" id="KW-1185">Reference proteome</keyword>
<dbReference type="GO" id="GO:0016020">
    <property type="term" value="C:membrane"/>
    <property type="evidence" value="ECO:0007669"/>
    <property type="project" value="UniProtKB-ARBA"/>
</dbReference>
<dbReference type="GO" id="GO:0015031">
    <property type="term" value="P:protein transport"/>
    <property type="evidence" value="ECO:0007669"/>
    <property type="project" value="UniProtKB-KW"/>
</dbReference>
<organism evidence="9 10">
    <name type="scientific">Legionella impletisoli</name>
    <dbReference type="NCBI Taxonomy" id="343510"/>
    <lineage>
        <taxon>Bacteria</taxon>
        <taxon>Pseudomonadati</taxon>
        <taxon>Pseudomonadota</taxon>
        <taxon>Gammaproteobacteria</taxon>
        <taxon>Legionellales</taxon>
        <taxon>Legionellaceae</taxon>
        <taxon>Legionella</taxon>
    </lineage>
</organism>
<dbReference type="Proteomes" id="UP000630149">
    <property type="component" value="Unassembled WGS sequence"/>
</dbReference>
<keyword evidence="6" id="KW-0811">Translocation</keyword>
<dbReference type="Pfam" id="PF02416">
    <property type="entry name" value="TatA_B_E"/>
    <property type="match status" value="1"/>
</dbReference>
<comment type="caution">
    <text evidence="9">The sequence shown here is derived from an EMBL/GenBank/DDBJ whole genome shotgun (WGS) entry which is preliminary data.</text>
</comment>
<evidence type="ECO:0000256" key="7">
    <source>
        <dbReference type="ARBA" id="ARBA00023136"/>
    </source>
</evidence>
<evidence type="ECO:0000256" key="4">
    <source>
        <dbReference type="ARBA" id="ARBA00022927"/>
    </source>
</evidence>
<evidence type="ECO:0000256" key="3">
    <source>
        <dbReference type="ARBA" id="ARBA00022692"/>
    </source>
</evidence>
<keyword evidence="5" id="KW-1133">Transmembrane helix</keyword>
<keyword evidence="7" id="KW-0472">Membrane</keyword>
<evidence type="ECO:0000256" key="5">
    <source>
        <dbReference type="ARBA" id="ARBA00022989"/>
    </source>
</evidence>
<keyword evidence="3" id="KW-0812">Transmembrane</keyword>
<protein>
    <submittedName>
        <fullName evidence="9">Preprotein translocase subunit TatB</fullName>
    </submittedName>
</protein>
<evidence type="ECO:0000256" key="1">
    <source>
        <dbReference type="ARBA" id="ARBA00004167"/>
    </source>
</evidence>
<dbReference type="InterPro" id="IPR003369">
    <property type="entry name" value="TatA/B/E"/>
</dbReference>
<evidence type="ECO:0000256" key="2">
    <source>
        <dbReference type="ARBA" id="ARBA00022448"/>
    </source>
</evidence>
<evidence type="ECO:0000313" key="10">
    <source>
        <dbReference type="Proteomes" id="UP000630149"/>
    </source>
</evidence>
<gene>
    <name evidence="9" type="primary">tatB</name>
    <name evidence="9" type="ORF">GCM10007966_11940</name>
</gene>
<keyword evidence="4" id="KW-0653">Protein transport</keyword>